<keyword evidence="3" id="KW-1185">Reference proteome</keyword>
<protein>
    <submittedName>
        <fullName evidence="2">Uncharacterized protein</fullName>
    </submittedName>
</protein>
<dbReference type="EMBL" id="ML170172">
    <property type="protein sequence ID" value="TDL23080.1"/>
    <property type="molecule type" value="Genomic_DNA"/>
</dbReference>
<organism evidence="2 3">
    <name type="scientific">Rickenella mellea</name>
    <dbReference type="NCBI Taxonomy" id="50990"/>
    <lineage>
        <taxon>Eukaryota</taxon>
        <taxon>Fungi</taxon>
        <taxon>Dikarya</taxon>
        <taxon>Basidiomycota</taxon>
        <taxon>Agaricomycotina</taxon>
        <taxon>Agaricomycetes</taxon>
        <taxon>Hymenochaetales</taxon>
        <taxon>Rickenellaceae</taxon>
        <taxon>Rickenella</taxon>
    </lineage>
</organism>
<dbReference type="AlphaFoldDB" id="A0A4Y7Q8C4"/>
<name>A0A4Y7Q8C4_9AGAM</name>
<evidence type="ECO:0000313" key="3">
    <source>
        <dbReference type="Proteomes" id="UP000294933"/>
    </source>
</evidence>
<reference evidence="2 3" key="1">
    <citation type="submission" date="2018-06" db="EMBL/GenBank/DDBJ databases">
        <title>A transcriptomic atlas of mushroom development highlights an independent origin of complex multicellularity.</title>
        <authorList>
            <consortium name="DOE Joint Genome Institute"/>
            <person name="Krizsan K."/>
            <person name="Almasi E."/>
            <person name="Merenyi Z."/>
            <person name="Sahu N."/>
            <person name="Viragh M."/>
            <person name="Koszo T."/>
            <person name="Mondo S."/>
            <person name="Kiss B."/>
            <person name="Balint B."/>
            <person name="Kues U."/>
            <person name="Barry K."/>
            <person name="Hegedus J.C."/>
            <person name="Henrissat B."/>
            <person name="Johnson J."/>
            <person name="Lipzen A."/>
            <person name="Ohm R."/>
            <person name="Nagy I."/>
            <person name="Pangilinan J."/>
            <person name="Yan J."/>
            <person name="Xiong Y."/>
            <person name="Grigoriev I.V."/>
            <person name="Hibbett D.S."/>
            <person name="Nagy L.G."/>
        </authorList>
    </citation>
    <scope>NUCLEOTIDE SEQUENCE [LARGE SCALE GENOMIC DNA]</scope>
    <source>
        <strain evidence="2 3">SZMC22713</strain>
    </source>
</reference>
<gene>
    <name evidence="2" type="ORF">BD410DRAFT_839369</name>
</gene>
<dbReference type="STRING" id="50990.A0A4Y7Q8C4"/>
<sequence>MYSFSTAARIVGLQKEREWKNSVREILKRRRSLHSFPIVATKMKKANFNISHELDEFLVVDKPSTAQKRKANLDLEGTGVRAGRGTMTTTTTTRNSIPPPSHTNTIGGDVDGSNIEHGNRRGNGSTHGMRHIRIGTPDREAEREF</sequence>
<feature type="compositionally biased region" description="Basic and acidic residues" evidence="1">
    <location>
        <begin position="136"/>
        <end position="145"/>
    </location>
</feature>
<evidence type="ECO:0000313" key="2">
    <source>
        <dbReference type="EMBL" id="TDL23080.1"/>
    </source>
</evidence>
<accession>A0A4Y7Q8C4</accession>
<feature type="region of interest" description="Disordered" evidence="1">
    <location>
        <begin position="79"/>
        <end position="145"/>
    </location>
</feature>
<evidence type="ECO:0000256" key="1">
    <source>
        <dbReference type="SAM" id="MobiDB-lite"/>
    </source>
</evidence>
<proteinExistence type="predicted"/>
<dbReference type="VEuPathDB" id="FungiDB:BD410DRAFT_839369"/>
<feature type="compositionally biased region" description="Low complexity" evidence="1">
    <location>
        <begin position="79"/>
        <end position="94"/>
    </location>
</feature>
<dbReference type="Proteomes" id="UP000294933">
    <property type="component" value="Unassembled WGS sequence"/>
</dbReference>